<gene>
    <name evidence="2" type="primary">tsaB</name>
    <name evidence="2" type="ORF">CCE28_10830</name>
</gene>
<dbReference type="AlphaFoldDB" id="A0A267MIR7"/>
<dbReference type="GO" id="GO:0016740">
    <property type="term" value="F:transferase activity"/>
    <property type="evidence" value="ECO:0007669"/>
    <property type="project" value="UniProtKB-KW"/>
</dbReference>
<keyword evidence="3" id="KW-1185">Reference proteome</keyword>
<dbReference type="EMBL" id="NIBG01000008">
    <property type="protein sequence ID" value="PAB59347.1"/>
    <property type="molecule type" value="Genomic_DNA"/>
</dbReference>
<reference evidence="2 3" key="1">
    <citation type="submission" date="2017-06" db="EMBL/GenBank/DDBJ databases">
        <title>Draft genome sequence of anaerobic fermentative bacterium Anaeromicrobium sediminis DY2726D isolated from West Pacific Ocean sediments.</title>
        <authorList>
            <person name="Zeng X."/>
        </authorList>
    </citation>
    <scope>NUCLEOTIDE SEQUENCE [LARGE SCALE GENOMIC DNA]</scope>
    <source>
        <strain evidence="2 3">DY2726D</strain>
    </source>
</reference>
<dbReference type="InterPro" id="IPR043129">
    <property type="entry name" value="ATPase_NBD"/>
</dbReference>
<dbReference type="NCBIfam" id="TIGR03725">
    <property type="entry name" value="T6A_YeaZ"/>
    <property type="match status" value="1"/>
</dbReference>
<dbReference type="Pfam" id="PF00814">
    <property type="entry name" value="TsaD"/>
    <property type="match status" value="1"/>
</dbReference>
<dbReference type="PANTHER" id="PTHR11735:SF11">
    <property type="entry name" value="TRNA THREONYLCARBAMOYLADENOSINE BIOSYNTHESIS PROTEIN TSAB"/>
    <property type="match status" value="1"/>
</dbReference>
<dbReference type="Gene3D" id="3.30.420.40">
    <property type="match status" value="2"/>
</dbReference>
<dbReference type="Proteomes" id="UP000216024">
    <property type="component" value="Unassembled WGS sequence"/>
</dbReference>
<dbReference type="GO" id="GO:0005829">
    <property type="term" value="C:cytosol"/>
    <property type="evidence" value="ECO:0007669"/>
    <property type="project" value="TreeGrafter"/>
</dbReference>
<dbReference type="OrthoDB" id="9784166at2"/>
<protein>
    <submittedName>
        <fullName evidence="2">tRNA (Adenosine(37)-N6)-threonylcarbamoyltransferase complex dimerization subunit type 1 TsaB</fullName>
    </submittedName>
</protein>
<evidence type="ECO:0000259" key="1">
    <source>
        <dbReference type="Pfam" id="PF00814"/>
    </source>
</evidence>
<keyword evidence="2" id="KW-0808">Transferase</keyword>
<dbReference type="SUPFAM" id="SSF53067">
    <property type="entry name" value="Actin-like ATPase domain"/>
    <property type="match status" value="2"/>
</dbReference>
<sequence length="239" mass="26858">MKILSIDTSSIVSTVSIIDEHKLIGEEIVNSKLTHSEKLMPAIDRVLKNCEFTIDDIDVISVALGPGSFTGIRIGIATAKALAHSKGKNIIGVSTLDGLALNMPMCHMLVCPILDARRNQVYTAVYKWDKDNLEIIRKHEAIELDEVLEYLMARPESVVFLGDGVEKYREIIEEKLKDKAYFAPRSVNMPRASSIGEIALKRANSNDFDNLYGLNPIYLRKSEAERQYEEKMRKCGQND</sequence>
<dbReference type="GO" id="GO:0002949">
    <property type="term" value="P:tRNA threonylcarbamoyladenosine modification"/>
    <property type="evidence" value="ECO:0007669"/>
    <property type="project" value="InterPro"/>
</dbReference>
<comment type="caution">
    <text evidence="2">The sequence shown here is derived from an EMBL/GenBank/DDBJ whole genome shotgun (WGS) entry which is preliminary data.</text>
</comment>
<proteinExistence type="predicted"/>
<dbReference type="RefSeq" id="WP_095133727.1">
    <property type="nucleotide sequence ID" value="NZ_NIBG01000008.1"/>
</dbReference>
<dbReference type="InterPro" id="IPR022496">
    <property type="entry name" value="T6A_TsaB"/>
</dbReference>
<feature type="domain" description="Gcp-like" evidence="1">
    <location>
        <begin position="34"/>
        <end position="227"/>
    </location>
</feature>
<dbReference type="InterPro" id="IPR000905">
    <property type="entry name" value="Gcp-like_dom"/>
</dbReference>
<organism evidence="2 3">
    <name type="scientific">Anaeromicrobium sediminis</name>
    <dbReference type="NCBI Taxonomy" id="1478221"/>
    <lineage>
        <taxon>Bacteria</taxon>
        <taxon>Bacillati</taxon>
        <taxon>Bacillota</taxon>
        <taxon>Clostridia</taxon>
        <taxon>Peptostreptococcales</taxon>
        <taxon>Thermotaleaceae</taxon>
        <taxon>Anaeromicrobium</taxon>
    </lineage>
</organism>
<accession>A0A267MIR7</accession>
<evidence type="ECO:0000313" key="3">
    <source>
        <dbReference type="Proteomes" id="UP000216024"/>
    </source>
</evidence>
<dbReference type="CDD" id="cd24032">
    <property type="entry name" value="ASKHA_NBD_TsaB"/>
    <property type="match status" value="1"/>
</dbReference>
<name>A0A267MIR7_9FIRM</name>
<dbReference type="PANTHER" id="PTHR11735">
    <property type="entry name" value="TRNA N6-ADENOSINE THREONYLCARBAMOYLTRANSFERASE"/>
    <property type="match status" value="1"/>
</dbReference>
<evidence type="ECO:0000313" key="2">
    <source>
        <dbReference type="EMBL" id="PAB59347.1"/>
    </source>
</evidence>